<reference evidence="3 5" key="1">
    <citation type="submission" date="2016-10" db="EMBL/GenBank/DDBJ databases">
        <authorList>
            <person name="de Groot N.N."/>
        </authorList>
    </citation>
    <scope>NUCLEOTIDE SEQUENCE [LARGE SCALE GENOMIC DNA]</scope>
    <source>
        <strain evidence="3 5">LMG 27941</strain>
    </source>
</reference>
<dbReference type="GO" id="GO:0016747">
    <property type="term" value="F:acyltransferase activity, transferring groups other than amino-acyl groups"/>
    <property type="evidence" value="ECO:0007669"/>
    <property type="project" value="InterPro"/>
</dbReference>
<sequence length="182" mass="20668">MNTQRSKQPAPSEHWVEKLDDGTPVLIRPLRQEDHERNRRFLSSIAHQARRLRLTAGLSGGLPSLPPQAMPVDDFQRRAYVALAHVDGCLQQIGISRYAGLPDSPRCECAIAVREEWQRKGLGTRLLRHLVDAARRSGYEWMISRDLSTNYAMHRMTKALGFSSRYLGGDVSEILHELDLRA</sequence>
<dbReference type="CDD" id="cd04301">
    <property type="entry name" value="NAT_SF"/>
    <property type="match status" value="1"/>
</dbReference>
<gene>
    <name evidence="4" type="ORF">K7K07_14295</name>
    <name evidence="3" type="ORF">SAMN05216230_105234</name>
    <name evidence="2" type="ORF">V0R55_06085</name>
</gene>
<dbReference type="Proteomes" id="UP001329505">
    <property type="component" value="Unassembled WGS sequence"/>
</dbReference>
<feature type="domain" description="N-acetyltransferase" evidence="1">
    <location>
        <begin position="25"/>
        <end position="181"/>
    </location>
</feature>
<name>A0A1H9L8F2_9PSED</name>
<dbReference type="EMBL" id="JAZDQQ010000004">
    <property type="protein sequence ID" value="MEE1879723.1"/>
    <property type="molecule type" value="Genomic_DNA"/>
</dbReference>
<evidence type="ECO:0000313" key="2">
    <source>
        <dbReference type="EMBL" id="MEE1879723.1"/>
    </source>
</evidence>
<evidence type="ECO:0000313" key="6">
    <source>
        <dbReference type="Proteomes" id="UP001329505"/>
    </source>
</evidence>
<evidence type="ECO:0000313" key="4">
    <source>
        <dbReference type="EMBL" id="UXZ43249.1"/>
    </source>
</evidence>
<evidence type="ECO:0000259" key="1">
    <source>
        <dbReference type="PROSITE" id="PS51186"/>
    </source>
</evidence>
<reference evidence="4" key="2">
    <citation type="submission" date="2021-08" db="EMBL/GenBank/DDBJ databases">
        <authorList>
            <person name="Yaryura P.M."/>
            <person name="Bianco M.I."/>
            <person name="Morais C."/>
            <person name="Setubal J.C."/>
        </authorList>
    </citation>
    <scope>NUCLEOTIDE SEQUENCE</scope>
    <source>
        <strain evidence="4">AP1</strain>
    </source>
</reference>
<proteinExistence type="predicted"/>
<dbReference type="Pfam" id="PF00583">
    <property type="entry name" value="Acetyltransf_1"/>
    <property type="match status" value="1"/>
</dbReference>
<dbReference type="SUPFAM" id="SSF55729">
    <property type="entry name" value="Acyl-CoA N-acyltransferases (Nat)"/>
    <property type="match status" value="1"/>
</dbReference>
<dbReference type="EMBL" id="CP083803">
    <property type="protein sequence ID" value="UXZ43249.1"/>
    <property type="molecule type" value="Genomic_DNA"/>
</dbReference>
<dbReference type="Proteomes" id="UP001209279">
    <property type="component" value="Chromosome"/>
</dbReference>
<dbReference type="Gene3D" id="3.40.630.30">
    <property type="match status" value="1"/>
</dbReference>
<keyword evidence="6" id="KW-1185">Reference proteome</keyword>
<organism evidence="3 5">
    <name type="scientific">Pseudomonas soli</name>
    <dbReference type="NCBI Taxonomy" id="1306993"/>
    <lineage>
        <taxon>Bacteria</taxon>
        <taxon>Pseudomonadati</taxon>
        <taxon>Pseudomonadota</taxon>
        <taxon>Gammaproteobacteria</taxon>
        <taxon>Pseudomonadales</taxon>
        <taxon>Pseudomonadaceae</taxon>
        <taxon>Pseudomonas</taxon>
    </lineage>
</organism>
<keyword evidence="3" id="KW-0808">Transferase</keyword>
<dbReference type="AlphaFoldDB" id="A0A1H9L8F2"/>
<dbReference type="PROSITE" id="PS51186">
    <property type="entry name" value="GNAT"/>
    <property type="match status" value="1"/>
</dbReference>
<reference evidence="2 6" key="3">
    <citation type="submission" date="2024-01" db="EMBL/GenBank/DDBJ databases">
        <title>Unpublished Manusciprt.</title>
        <authorList>
            <person name="Duman M."/>
            <person name="Valdes E.G."/>
            <person name="Ajmi N."/>
            <person name="Altun S."/>
            <person name="Saticioglu I.B."/>
        </authorList>
    </citation>
    <scope>NUCLEOTIDE SEQUENCE [LARGE SCALE GENOMIC DNA]</scope>
    <source>
        <strain evidence="2 6">139P</strain>
    </source>
</reference>
<dbReference type="Proteomes" id="UP000199221">
    <property type="component" value="Unassembled WGS sequence"/>
</dbReference>
<dbReference type="EMBL" id="FOEQ01000005">
    <property type="protein sequence ID" value="SER07445.1"/>
    <property type="molecule type" value="Genomic_DNA"/>
</dbReference>
<accession>A0A1H9L8F2</accession>
<dbReference type="InterPro" id="IPR016181">
    <property type="entry name" value="Acyl_CoA_acyltransferase"/>
</dbReference>
<dbReference type="InterPro" id="IPR000182">
    <property type="entry name" value="GNAT_dom"/>
</dbReference>
<dbReference type="RefSeq" id="WP_094011379.1">
    <property type="nucleotide sequence ID" value="NZ_CATKPM010000070.1"/>
</dbReference>
<protein>
    <submittedName>
        <fullName evidence="3">Acetyltransferase (GNAT) family protein</fullName>
    </submittedName>
    <submittedName>
        <fullName evidence="2">GNAT family N-acetyltransferase</fullName>
    </submittedName>
</protein>
<evidence type="ECO:0000313" key="3">
    <source>
        <dbReference type="EMBL" id="SER07445.1"/>
    </source>
</evidence>
<evidence type="ECO:0000313" key="5">
    <source>
        <dbReference type="Proteomes" id="UP000199221"/>
    </source>
</evidence>
<dbReference type="GeneID" id="93678556"/>